<protein>
    <submittedName>
        <fullName evidence="1">Beta-xylosidase</fullName>
    </submittedName>
</protein>
<reference evidence="1 2" key="1">
    <citation type="submission" date="2020-06" db="EMBL/GenBank/DDBJ databases">
        <title>Taxonomy, biology and ecology of Rhodococcus bacteria occurring in California pistachio and other woody hosts as revealed by genome sequence analyses.</title>
        <authorList>
            <person name="Gai Y."/>
            <person name="Riely B."/>
        </authorList>
    </citation>
    <scope>NUCLEOTIDE SEQUENCE [LARGE SCALE GENOMIC DNA]</scope>
    <source>
        <strain evidence="1 2">BP-284</strain>
    </source>
</reference>
<keyword evidence="2" id="KW-1185">Reference proteome</keyword>
<dbReference type="InterPro" id="IPR051923">
    <property type="entry name" value="Glycosyl_Hydrolase_39"/>
</dbReference>
<dbReference type="RefSeq" id="WP_157889576.1">
    <property type="nucleotide sequence ID" value="NZ_JABUKE010000021.1"/>
</dbReference>
<dbReference type="SUPFAM" id="SSF51445">
    <property type="entry name" value="(Trans)glycosidases"/>
    <property type="match status" value="1"/>
</dbReference>
<dbReference type="PANTHER" id="PTHR12631">
    <property type="entry name" value="ALPHA-L-IDURONIDASE"/>
    <property type="match status" value="1"/>
</dbReference>
<dbReference type="PANTHER" id="PTHR12631:SF10">
    <property type="entry name" value="BETA-XYLOSIDASE-LIKE PROTEIN-RELATED"/>
    <property type="match status" value="1"/>
</dbReference>
<dbReference type="Proteomes" id="UP001520140">
    <property type="component" value="Unassembled WGS sequence"/>
</dbReference>
<evidence type="ECO:0000313" key="1">
    <source>
        <dbReference type="EMBL" id="MBY6322517.1"/>
    </source>
</evidence>
<organism evidence="1 2">
    <name type="scientific">Rhodococcoides kroppenstedtii</name>
    <dbReference type="NCBI Taxonomy" id="293050"/>
    <lineage>
        <taxon>Bacteria</taxon>
        <taxon>Bacillati</taxon>
        <taxon>Actinomycetota</taxon>
        <taxon>Actinomycetes</taxon>
        <taxon>Mycobacteriales</taxon>
        <taxon>Nocardiaceae</taxon>
        <taxon>Rhodococcoides</taxon>
    </lineage>
</organism>
<comment type="caution">
    <text evidence="1">The sequence shown here is derived from an EMBL/GenBank/DDBJ whole genome shotgun (WGS) entry which is preliminary data.</text>
</comment>
<name>A0ABS7NWT7_9NOCA</name>
<evidence type="ECO:0000313" key="2">
    <source>
        <dbReference type="Proteomes" id="UP001520140"/>
    </source>
</evidence>
<sequence length="374" mass="39461">MTARRGRVGVCVVLTAFLVAFAALSPLRPGLAAAQAPTNCTTASGSTQVGGSPGALFGGLSDADLARELELARDAGMFAVRIDVDWSVVEPVRGNRDWGVPDRMVDAITARGMCVLGIVTYAPEWARVATAVEEEYGRPADPRRFAEFAGAAAERYRDRISLWEVWNEPNLSTYFKPAPDPVVYALMLRGAHRAITRANPDAVVVSGGMAPGSAAGGGIPAVAFVLALYELGAVRYADALNVHPFTFPGLPSDAPAAGDAGGNSAMVLWPIRDVMVARGDAAKPVWMTAVGAPTGSAEGAVSEDAQATTVRILLNATVGNSWLGPSFVYAIRDNGTDESVLDDNFGIVRRDYTPKPALAEVRDFTRRYPPNAGR</sequence>
<dbReference type="InterPro" id="IPR017853">
    <property type="entry name" value="GH"/>
</dbReference>
<dbReference type="EMBL" id="JABUKG010000021">
    <property type="protein sequence ID" value="MBY6322517.1"/>
    <property type="molecule type" value="Genomic_DNA"/>
</dbReference>
<gene>
    <name evidence="1" type="ORF">HQ605_16960</name>
</gene>
<dbReference type="Gene3D" id="3.20.20.80">
    <property type="entry name" value="Glycosidases"/>
    <property type="match status" value="1"/>
</dbReference>
<accession>A0ABS7NWT7</accession>
<proteinExistence type="predicted"/>